<evidence type="ECO:0000313" key="1">
    <source>
        <dbReference type="EMBL" id="EFV02664.1"/>
    </source>
</evidence>
<gene>
    <name evidence="1" type="ORF">HMP0721_0137</name>
</gene>
<evidence type="ECO:0000313" key="2">
    <source>
        <dbReference type="Proteomes" id="UP000004754"/>
    </source>
</evidence>
<accession>E6MDQ5</accession>
<name>E6MDQ5_9FIRM</name>
<sequence>MAGTAARQFERRFTKTRRRLFRRGPIVSAETVRSDFNGRRVMVKTSPGFGDASEAGAFCVPILHRFNTTALLHLTYRPYHKNKSNGMRQGSHRVF</sequence>
<proteinExistence type="predicted"/>
<protein>
    <submittedName>
        <fullName evidence="1">Uncharacterized protein</fullName>
    </submittedName>
</protein>
<dbReference type="HOGENOM" id="CLU_2370592_0_0_9"/>
<keyword evidence="2" id="KW-1185">Reference proteome</keyword>
<organism evidence="1 2">
    <name type="scientific">Pseudoramibacter alactolyticus ATCC 23263</name>
    <dbReference type="NCBI Taxonomy" id="887929"/>
    <lineage>
        <taxon>Bacteria</taxon>
        <taxon>Bacillati</taxon>
        <taxon>Bacillota</taxon>
        <taxon>Clostridia</taxon>
        <taxon>Eubacteriales</taxon>
        <taxon>Eubacteriaceae</taxon>
        <taxon>Pseudoramibacter</taxon>
    </lineage>
</organism>
<dbReference type="Proteomes" id="UP000004754">
    <property type="component" value="Unassembled WGS sequence"/>
</dbReference>
<dbReference type="AlphaFoldDB" id="E6MDQ5"/>
<dbReference type="STRING" id="887929.HMP0721_0137"/>
<dbReference type="EMBL" id="AEQN01000005">
    <property type="protein sequence ID" value="EFV02664.1"/>
    <property type="molecule type" value="Genomic_DNA"/>
</dbReference>
<reference evidence="1 2" key="1">
    <citation type="submission" date="2010-12" db="EMBL/GenBank/DDBJ databases">
        <authorList>
            <person name="Muzny D."/>
            <person name="Qin X."/>
            <person name="Deng J."/>
            <person name="Jiang H."/>
            <person name="Liu Y."/>
            <person name="Qu J."/>
            <person name="Song X.-Z."/>
            <person name="Zhang L."/>
            <person name="Thornton R."/>
            <person name="Coyle M."/>
            <person name="Francisco L."/>
            <person name="Jackson L."/>
            <person name="Javaid M."/>
            <person name="Korchina V."/>
            <person name="Kovar C."/>
            <person name="Mata R."/>
            <person name="Mathew T."/>
            <person name="Ngo R."/>
            <person name="Nguyen L."/>
            <person name="Nguyen N."/>
            <person name="Okwuonu G."/>
            <person name="Ongeri F."/>
            <person name="Pham C."/>
            <person name="Simmons D."/>
            <person name="Wilczek-Boney K."/>
            <person name="Hale W."/>
            <person name="Jakkamsetti A."/>
            <person name="Pham P."/>
            <person name="Ruth R."/>
            <person name="San Lucas F."/>
            <person name="Warren J."/>
            <person name="Zhang J."/>
            <person name="Zhao Z."/>
            <person name="Zhou C."/>
            <person name="Zhu D."/>
            <person name="Lee S."/>
            <person name="Bess C."/>
            <person name="Blankenburg K."/>
            <person name="Forbes L."/>
            <person name="Fu Q."/>
            <person name="Gubbala S."/>
            <person name="Hirani K."/>
            <person name="Jayaseelan J.C."/>
            <person name="Lara F."/>
            <person name="Munidasa M."/>
            <person name="Palculict T."/>
            <person name="Patil S."/>
            <person name="Pu L.-L."/>
            <person name="Saada N."/>
            <person name="Tang L."/>
            <person name="Weissenberger G."/>
            <person name="Zhu Y."/>
            <person name="Hemphill L."/>
            <person name="Shang Y."/>
            <person name="Youmans B."/>
            <person name="Ayvaz T."/>
            <person name="Ross M."/>
            <person name="Santibanez J."/>
            <person name="Aqrawi P."/>
            <person name="Gross S."/>
            <person name="Joshi V."/>
            <person name="Fowler G."/>
            <person name="Nazareth L."/>
            <person name="Reid J."/>
            <person name="Worley K."/>
            <person name="Petrosino J."/>
            <person name="Highlander S."/>
            <person name="Gibbs R."/>
        </authorList>
    </citation>
    <scope>NUCLEOTIDE SEQUENCE [LARGE SCALE GENOMIC DNA]</scope>
    <source>
        <strain evidence="1 2">ATCC 23263</strain>
    </source>
</reference>
<comment type="caution">
    <text evidence="1">The sequence shown here is derived from an EMBL/GenBank/DDBJ whole genome shotgun (WGS) entry which is preliminary data.</text>
</comment>